<organism evidence="2 3">
    <name type="scientific">Roseomonas populi</name>
    <dbReference type="NCBI Taxonomy" id="3121582"/>
    <lineage>
        <taxon>Bacteria</taxon>
        <taxon>Pseudomonadati</taxon>
        <taxon>Pseudomonadota</taxon>
        <taxon>Alphaproteobacteria</taxon>
        <taxon>Acetobacterales</taxon>
        <taxon>Roseomonadaceae</taxon>
        <taxon>Roseomonas</taxon>
    </lineage>
</organism>
<accession>A0ABT1X2W3</accession>
<name>A0ABT1X2W3_9PROT</name>
<evidence type="ECO:0000313" key="2">
    <source>
        <dbReference type="EMBL" id="MCR0982447.1"/>
    </source>
</evidence>
<feature type="compositionally biased region" description="Low complexity" evidence="1">
    <location>
        <begin position="86"/>
        <end position="102"/>
    </location>
</feature>
<comment type="caution">
    <text evidence="2">The sequence shown here is derived from an EMBL/GenBank/DDBJ whole genome shotgun (WGS) entry which is preliminary data.</text>
</comment>
<feature type="compositionally biased region" description="Basic residues" evidence="1">
    <location>
        <begin position="40"/>
        <end position="54"/>
    </location>
</feature>
<evidence type="ECO:0000256" key="1">
    <source>
        <dbReference type="SAM" id="MobiDB-lite"/>
    </source>
</evidence>
<feature type="region of interest" description="Disordered" evidence="1">
    <location>
        <begin position="34"/>
        <end position="120"/>
    </location>
</feature>
<reference evidence="2 3" key="1">
    <citation type="submission" date="2022-06" db="EMBL/GenBank/DDBJ databases">
        <title>Roseomonas CN29.</title>
        <authorList>
            <person name="Cheng Y."/>
            <person name="He X."/>
        </authorList>
    </citation>
    <scope>NUCLEOTIDE SEQUENCE [LARGE SCALE GENOMIC DNA]</scope>
    <source>
        <strain evidence="2 3">CN29</strain>
    </source>
</reference>
<dbReference type="EMBL" id="JANJOU010000007">
    <property type="protein sequence ID" value="MCR0982447.1"/>
    <property type="molecule type" value="Genomic_DNA"/>
</dbReference>
<dbReference type="RefSeq" id="WP_257716116.1">
    <property type="nucleotide sequence ID" value="NZ_JANJOU010000007.1"/>
</dbReference>
<protein>
    <submittedName>
        <fullName evidence="2">Uncharacterized protein</fullName>
    </submittedName>
</protein>
<proteinExistence type="predicted"/>
<evidence type="ECO:0000313" key="3">
    <source>
        <dbReference type="Proteomes" id="UP001524642"/>
    </source>
</evidence>
<keyword evidence="3" id="KW-1185">Reference proteome</keyword>
<sequence>MIATLALSALLLGAPPNGGLPGAGIQLVQDAVPEAAPAPARRRQPRRRPARRRPIAPPQEEALTIPSPSPAPTPRVDIAPMPNRSIEAPRAPTPPETATIRPDLIEPRALPDARTQSGTNNYTERQDRLFRDPAAGARLNIPFSY</sequence>
<gene>
    <name evidence="2" type="ORF">NRP21_10335</name>
</gene>
<dbReference type="Proteomes" id="UP001524642">
    <property type="component" value="Unassembled WGS sequence"/>
</dbReference>